<evidence type="ECO:0000313" key="2">
    <source>
        <dbReference type="Proteomes" id="UP001203852"/>
    </source>
</evidence>
<dbReference type="GO" id="GO:0046578">
    <property type="term" value="P:regulation of Ras protein signal transduction"/>
    <property type="evidence" value="ECO:0007669"/>
    <property type="project" value="TreeGrafter"/>
</dbReference>
<dbReference type="InterPro" id="IPR008914">
    <property type="entry name" value="PEBP"/>
</dbReference>
<reference evidence="1" key="1">
    <citation type="journal article" date="2022" name="bioRxiv">
        <title>Deciphering the potential niche of two novel black yeast fungi from a biological soil crust based on their genomes, phenotypes, and melanin regulation.</title>
        <authorList>
            <consortium name="DOE Joint Genome Institute"/>
            <person name="Carr E.C."/>
            <person name="Barton Q."/>
            <person name="Grambo S."/>
            <person name="Sullivan M."/>
            <person name="Renfro C.M."/>
            <person name="Kuo A."/>
            <person name="Pangilinan J."/>
            <person name="Lipzen A."/>
            <person name="Keymanesh K."/>
            <person name="Savage E."/>
            <person name="Barry K."/>
            <person name="Grigoriev I.V."/>
            <person name="Riekhof W.R."/>
            <person name="Harris S.S."/>
        </authorList>
    </citation>
    <scope>NUCLEOTIDE SEQUENCE</scope>
    <source>
        <strain evidence="1">JF 03-4F</strain>
    </source>
</reference>
<dbReference type="GO" id="GO:0030162">
    <property type="term" value="P:regulation of proteolysis"/>
    <property type="evidence" value="ECO:0007669"/>
    <property type="project" value="TreeGrafter"/>
</dbReference>
<dbReference type="SUPFAM" id="SSF49777">
    <property type="entry name" value="PEBP-like"/>
    <property type="match status" value="1"/>
</dbReference>
<dbReference type="CDD" id="cd00866">
    <property type="entry name" value="PEBP_euk"/>
    <property type="match status" value="1"/>
</dbReference>
<comment type="caution">
    <text evidence="1">The sequence shown here is derived from an EMBL/GenBank/DDBJ whole genome shotgun (WGS) entry which is preliminary data.</text>
</comment>
<keyword evidence="2" id="KW-1185">Reference proteome</keyword>
<sequence>MQQYLDLVKDASKILGLSYGQKTLESDELVSRTDAANEPQLSFPAGDLSSRYIVVSLDNDAPYASFNILSPILHWIQADLKVSPATNNLTSEGAAVVNWIGPDPPPGSGPHRYVFLLYKQPSNFNSNDHAAPGGQAVRLWPRIRWNLAEWEKKTKVGQPVAVGYFKST</sequence>
<dbReference type="EMBL" id="MU404350">
    <property type="protein sequence ID" value="KAI1617382.1"/>
    <property type="molecule type" value="Genomic_DNA"/>
</dbReference>
<dbReference type="AlphaFoldDB" id="A0AAN6E4R0"/>
<accession>A0AAN6E4R0</accession>
<dbReference type="PANTHER" id="PTHR11362">
    <property type="entry name" value="PHOSPHATIDYLETHANOLAMINE-BINDING PROTEIN"/>
    <property type="match status" value="1"/>
</dbReference>
<proteinExistence type="predicted"/>
<dbReference type="PANTHER" id="PTHR11362:SF78">
    <property type="entry name" value="PROTEASE INHIBITOR"/>
    <property type="match status" value="1"/>
</dbReference>
<organism evidence="1 2">
    <name type="scientific">Exophiala viscosa</name>
    <dbReference type="NCBI Taxonomy" id="2486360"/>
    <lineage>
        <taxon>Eukaryota</taxon>
        <taxon>Fungi</taxon>
        <taxon>Dikarya</taxon>
        <taxon>Ascomycota</taxon>
        <taxon>Pezizomycotina</taxon>
        <taxon>Eurotiomycetes</taxon>
        <taxon>Chaetothyriomycetidae</taxon>
        <taxon>Chaetothyriales</taxon>
        <taxon>Herpotrichiellaceae</taxon>
        <taxon>Exophiala</taxon>
    </lineage>
</organism>
<dbReference type="Pfam" id="PF01161">
    <property type="entry name" value="PBP"/>
    <property type="match status" value="1"/>
</dbReference>
<name>A0AAN6E4R0_9EURO</name>
<dbReference type="GO" id="GO:0030414">
    <property type="term" value="F:peptidase inhibitor activity"/>
    <property type="evidence" value="ECO:0007669"/>
    <property type="project" value="TreeGrafter"/>
</dbReference>
<dbReference type="GO" id="GO:0005543">
    <property type="term" value="F:phospholipid binding"/>
    <property type="evidence" value="ECO:0007669"/>
    <property type="project" value="TreeGrafter"/>
</dbReference>
<dbReference type="Gene3D" id="3.90.280.10">
    <property type="entry name" value="PEBP-like"/>
    <property type="match status" value="1"/>
</dbReference>
<protein>
    <submittedName>
        <fullName evidence="1">Phosphatidylethanolamine-binding protein</fullName>
    </submittedName>
</protein>
<gene>
    <name evidence="1" type="ORF">EDD36DRAFT_423991</name>
</gene>
<dbReference type="InterPro" id="IPR036610">
    <property type="entry name" value="PEBP-like_sf"/>
</dbReference>
<dbReference type="Proteomes" id="UP001203852">
    <property type="component" value="Unassembled WGS sequence"/>
</dbReference>
<evidence type="ECO:0000313" key="1">
    <source>
        <dbReference type="EMBL" id="KAI1617382.1"/>
    </source>
</evidence>
<dbReference type="InterPro" id="IPR035810">
    <property type="entry name" value="PEBP_euk"/>
</dbReference>